<accession>A0A7J7TXF1</accession>
<dbReference type="EMBL" id="JACAGB010000023">
    <property type="protein sequence ID" value="KAF6305319.1"/>
    <property type="molecule type" value="Genomic_DNA"/>
</dbReference>
<gene>
    <name evidence="1" type="ORF">mPipKuh1_009210</name>
</gene>
<sequence length="154" mass="16657">MWCLNPGVACSSRVTPLSSSCRDCQSFLVMLLEPFSPPLTCFHFLFVLFFEGGGRGVIISWRRSLVSNFPAHPFLLHSMLMNFSRAEGFHLCPLNLQTTGPKTTQLLASPISQPPAGVAWGRGGGGGRIGGGGARRSLRSLRQAVVLRTSHTCL</sequence>
<evidence type="ECO:0000313" key="1">
    <source>
        <dbReference type="EMBL" id="KAF6305319.1"/>
    </source>
</evidence>
<proteinExistence type="predicted"/>
<protein>
    <submittedName>
        <fullName evidence="1">Uncharacterized protein</fullName>
    </submittedName>
</protein>
<evidence type="ECO:0000313" key="2">
    <source>
        <dbReference type="Proteomes" id="UP000558488"/>
    </source>
</evidence>
<name>A0A7J7TXF1_PIPKU</name>
<comment type="caution">
    <text evidence="1">The sequence shown here is derived from an EMBL/GenBank/DDBJ whole genome shotgun (WGS) entry which is preliminary data.</text>
</comment>
<dbReference type="Proteomes" id="UP000558488">
    <property type="component" value="Unassembled WGS sequence"/>
</dbReference>
<organism evidence="1 2">
    <name type="scientific">Pipistrellus kuhlii</name>
    <name type="common">Kuhl's pipistrelle</name>
    <dbReference type="NCBI Taxonomy" id="59472"/>
    <lineage>
        <taxon>Eukaryota</taxon>
        <taxon>Metazoa</taxon>
        <taxon>Chordata</taxon>
        <taxon>Craniata</taxon>
        <taxon>Vertebrata</taxon>
        <taxon>Euteleostomi</taxon>
        <taxon>Mammalia</taxon>
        <taxon>Eutheria</taxon>
        <taxon>Laurasiatheria</taxon>
        <taxon>Chiroptera</taxon>
        <taxon>Yangochiroptera</taxon>
        <taxon>Vespertilionidae</taxon>
        <taxon>Pipistrellus</taxon>
    </lineage>
</organism>
<keyword evidence="2" id="KW-1185">Reference proteome</keyword>
<dbReference type="AlphaFoldDB" id="A0A7J7TXF1"/>
<reference evidence="1 2" key="1">
    <citation type="journal article" date="2020" name="Nature">
        <title>Six reference-quality genomes reveal evolution of bat adaptations.</title>
        <authorList>
            <person name="Jebb D."/>
            <person name="Huang Z."/>
            <person name="Pippel M."/>
            <person name="Hughes G.M."/>
            <person name="Lavrichenko K."/>
            <person name="Devanna P."/>
            <person name="Winkler S."/>
            <person name="Jermiin L.S."/>
            <person name="Skirmuntt E.C."/>
            <person name="Katzourakis A."/>
            <person name="Burkitt-Gray L."/>
            <person name="Ray D.A."/>
            <person name="Sullivan K.A.M."/>
            <person name="Roscito J.G."/>
            <person name="Kirilenko B.M."/>
            <person name="Davalos L.M."/>
            <person name="Corthals A.P."/>
            <person name="Power M.L."/>
            <person name="Jones G."/>
            <person name="Ransome R.D."/>
            <person name="Dechmann D.K.N."/>
            <person name="Locatelli A.G."/>
            <person name="Puechmaille S.J."/>
            <person name="Fedrigo O."/>
            <person name="Jarvis E.D."/>
            <person name="Hiller M."/>
            <person name="Vernes S.C."/>
            <person name="Myers E.W."/>
            <person name="Teeling E.C."/>
        </authorList>
    </citation>
    <scope>NUCLEOTIDE SEQUENCE [LARGE SCALE GENOMIC DNA]</scope>
    <source>
        <strain evidence="1">MPipKuh1</strain>
        <tissue evidence="1">Flight muscle</tissue>
    </source>
</reference>